<feature type="domain" description="Guanylate cyclase" evidence="21">
    <location>
        <begin position="1033"/>
        <end position="1160"/>
    </location>
</feature>
<organism evidence="22">
    <name type="scientific">Trichodesmium erythraeum (strain IMS101)</name>
    <dbReference type="NCBI Taxonomy" id="203124"/>
    <lineage>
        <taxon>Bacteria</taxon>
        <taxon>Bacillati</taxon>
        <taxon>Cyanobacteriota</taxon>
        <taxon>Cyanophyceae</taxon>
        <taxon>Oscillatoriophycideae</taxon>
        <taxon>Oscillatoriales</taxon>
        <taxon>Microcoleaceae</taxon>
        <taxon>Trichodesmium</taxon>
    </lineage>
</organism>
<dbReference type="PROSITE" id="PS50112">
    <property type="entry name" value="PAS"/>
    <property type="match status" value="4"/>
</dbReference>
<dbReference type="InterPro" id="IPR000014">
    <property type="entry name" value="PAS"/>
</dbReference>
<evidence type="ECO:0000256" key="2">
    <source>
        <dbReference type="ARBA" id="ARBA00004370"/>
    </source>
</evidence>
<dbReference type="NCBIfam" id="TIGR00229">
    <property type="entry name" value="sensory_box"/>
    <property type="match status" value="2"/>
</dbReference>
<feature type="domain" description="PAC" evidence="20">
    <location>
        <begin position="945"/>
        <end position="997"/>
    </location>
</feature>
<dbReference type="InterPro" id="IPR018297">
    <property type="entry name" value="A/G_cyclase_CS"/>
</dbReference>
<evidence type="ECO:0000256" key="10">
    <source>
        <dbReference type="ARBA" id="ARBA00022989"/>
    </source>
</evidence>
<evidence type="ECO:0000256" key="18">
    <source>
        <dbReference type="SAM" id="Coils"/>
    </source>
</evidence>
<dbReference type="PANTHER" id="PTHR11920:SF335">
    <property type="entry name" value="GUANYLATE CYCLASE"/>
    <property type="match status" value="1"/>
</dbReference>
<keyword evidence="13 17" id="KW-0456">Lyase</keyword>
<evidence type="ECO:0000313" key="22">
    <source>
        <dbReference type="EMBL" id="ABG51634.1"/>
    </source>
</evidence>
<evidence type="ECO:0000256" key="17">
    <source>
        <dbReference type="RuleBase" id="RU000405"/>
    </source>
</evidence>
<evidence type="ECO:0000259" key="21">
    <source>
        <dbReference type="PROSITE" id="PS50125"/>
    </source>
</evidence>
<dbReference type="GO" id="GO:0006171">
    <property type="term" value="P:cAMP biosynthetic process"/>
    <property type="evidence" value="ECO:0007669"/>
    <property type="project" value="UniProtKB-KW"/>
</dbReference>
<feature type="domain" description="PAS" evidence="19">
    <location>
        <begin position="717"/>
        <end position="787"/>
    </location>
</feature>
<dbReference type="GO" id="GO:0046872">
    <property type="term" value="F:metal ion binding"/>
    <property type="evidence" value="ECO:0007669"/>
    <property type="project" value="UniProtKB-KW"/>
</dbReference>
<dbReference type="Gene3D" id="3.30.70.1230">
    <property type="entry name" value="Nucleotide cyclase"/>
    <property type="match status" value="1"/>
</dbReference>
<dbReference type="SMART" id="SM00091">
    <property type="entry name" value="PAS"/>
    <property type="match status" value="7"/>
</dbReference>
<evidence type="ECO:0000259" key="20">
    <source>
        <dbReference type="PROSITE" id="PS50113"/>
    </source>
</evidence>
<dbReference type="SMART" id="SM00044">
    <property type="entry name" value="CYCc"/>
    <property type="match status" value="1"/>
</dbReference>
<dbReference type="PROSITE" id="PS50113">
    <property type="entry name" value="PAC"/>
    <property type="match status" value="2"/>
</dbReference>
<dbReference type="Gene3D" id="3.30.450.20">
    <property type="entry name" value="PAS domain"/>
    <property type="match status" value="7"/>
</dbReference>
<dbReference type="InterPro" id="IPR035965">
    <property type="entry name" value="PAS-like_dom_sf"/>
</dbReference>
<dbReference type="InterPro" id="IPR013656">
    <property type="entry name" value="PAS_4"/>
</dbReference>
<dbReference type="SMART" id="SM00086">
    <property type="entry name" value="PAC"/>
    <property type="match status" value="2"/>
</dbReference>
<keyword evidence="7" id="KW-0547">Nucleotide-binding</keyword>
<evidence type="ECO:0000256" key="13">
    <source>
        <dbReference type="ARBA" id="ARBA00023239"/>
    </source>
</evidence>
<comment type="similarity">
    <text evidence="17">Belongs to the adenylyl cyclase class-4/guanylyl cyclase family.</text>
</comment>
<dbReference type="EC" id="4.6.1.1" evidence="3"/>
<dbReference type="GO" id="GO:0004016">
    <property type="term" value="F:adenylate cyclase activity"/>
    <property type="evidence" value="ECO:0007669"/>
    <property type="project" value="UniProtKB-EC"/>
</dbReference>
<dbReference type="InterPro" id="IPR000700">
    <property type="entry name" value="PAS-assoc_C"/>
</dbReference>
<dbReference type="GO" id="GO:0005524">
    <property type="term" value="F:ATP binding"/>
    <property type="evidence" value="ECO:0007669"/>
    <property type="project" value="UniProtKB-KW"/>
</dbReference>
<evidence type="ECO:0000256" key="14">
    <source>
        <dbReference type="ARBA" id="ARBA00032597"/>
    </source>
</evidence>
<dbReference type="AlphaFoldDB" id="Q112E0"/>
<dbReference type="PROSITE" id="PS50125">
    <property type="entry name" value="GUANYLATE_CYCLASE_2"/>
    <property type="match status" value="1"/>
</dbReference>
<dbReference type="KEGG" id="ter:Tery_2417"/>
<dbReference type="InterPro" id="IPR001610">
    <property type="entry name" value="PAC"/>
</dbReference>
<dbReference type="InterPro" id="IPR050401">
    <property type="entry name" value="Cyclic_nucleotide_synthase"/>
</dbReference>
<dbReference type="eggNOG" id="COG2114">
    <property type="taxonomic scope" value="Bacteria"/>
</dbReference>
<evidence type="ECO:0000256" key="5">
    <source>
        <dbReference type="ARBA" id="ARBA00022692"/>
    </source>
</evidence>
<evidence type="ECO:0000256" key="11">
    <source>
        <dbReference type="ARBA" id="ARBA00022998"/>
    </source>
</evidence>
<dbReference type="CDD" id="cd00130">
    <property type="entry name" value="PAS"/>
    <property type="match status" value="3"/>
</dbReference>
<reference evidence="22" key="1">
    <citation type="submission" date="2006-06" db="EMBL/GenBank/DDBJ databases">
        <title>Complete sequence of Trichodesmium erythraeum IMS101.</title>
        <authorList>
            <consortium name="US DOE Joint Genome Institute"/>
            <person name="Copeland A."/>
            <person name="Lucas S."/>
            <person name="Lapidus A."/>
            <person name="Barry K."/>
            <person name="Detter J.C."/>
            <person name="Glavina del Rio T."/>
            <person name="Hammon N."/>
            <person name="Israni S."/>
            <person name="Dalin E."/>
            <person name="Tice H."/>
            <person name="Pitluck S."/>
            <person name="Kiss H."/>
            <person name="Munk A.C."/>
            <person name="Brettin T."/>
            <person name="Bruce D."/>
            <person name="Han C."/>
            <person name="Tapia R."/>
            <person name="Gilna P."/>
            <person name="Schmutz J."/>
            <person name="Larimer F."/>
            <person name="Land M."/>
            <person name="Hauser L."/>
            <person name="Kyrpides N."/>
            <person name="Kim E."/>
            <person name="Richardson P."/>
        </authorList>
    </citation>
    <scope>NUCLEOTIDE SEQUENCE [LARGE SCALE GENOMIC DNA]</scope>
    <source>
        <strain evidence="22">IMS101</strain>
    </source>
</reference>
<feature type="domain" description="PAS" evidence="19">
    <location>
        <begin position="312"/>
        <end position="358"/>
    </location>
</feature>
<keyword evidence="6" id="KW-0479">Metal-binding</keyword>
<evidence type="ECO:0000256" key="6">
    <source>
        <dbReference type="ARBA" id="ARBA00022723"/>
    </source>
</evidence>
<dbReference type="OrthoDB" id="456159at2"/>
<feature type="domain" description="PAS" evidence="19">
    <location>
        <begin position="870"/>
        <end position="910"/>
    </location>
</feature>
<sequence>MNDQNKTKEELIQELVKLRKTVSKLEEANSNSQLIGQKLNNVIEDRNAALKESNDQLIQEIVKRQQAVKALRVAKEKLLTVLAAVPGTVSWIKSDLQYIEVNQRLADMFDLPKEEFPGKHIGFLETSSEFNDFIKEFFESSQLETTREIGVVVDGKPRNYLVVAQKYHKNQAAFIVGIDITEKKQAEYKLRKAKEQLETVLAAVPGTVSWISSDLRYIEVNQQLANIFSMPREEFPGKYIGFLGISSEFNDFVEGFFASSDLETIGEVVSQIDGEDRNYLIIAQKYNQNKAAFVIGIDITERKQAEKNLLVSKEKLETVLEAVPGMVSWINSDLTYIEVNQKLADTFNLAPDEFVGKNIAFINKNYKFNSLIQDFFASPEQEITAEITSEYNNISQNYLIVARKYNHNQAAFVVGINITEHRQVELELGVAQEQFKTILEAVPGIVSWISSDLRYLGVNKHLAKTYNLPQEAFVGQNIGFLKSSEKFSTFMQQFFASSAQDAYEEISAWVNGTLRSYLIVCHKYAQGAAAFAVGIDISDRKHAEVALQEAEEKYRTIFENAIEGIFQASPEGHLISANPALARIYGYGSPEEVIADLVCLPHQLYSHYKYQEQFIQKLKEHGRLVNYESQIYRPDGSLIWISENTKAVYDQDGKLIRYDGTVEDITERKQAQEALQIANQQLEAKVEERTQALVESNRLLMIEISDRRRAEIALRESEAELRVLFEAMTDIVTVFDSQGRYVKIFSTNSKVLYTPTNELIGKSVDEVLPPQQASLFMINIQRVLNTQETVNVEYSLFLSDHQQDNDIHSLSCEMSNYQSYQSHPDHYSSISQPNKAWFTANVSPLPDNCVIWVAHNITERKQVLDALRTAEEKYRTIFENAAEGIFQTTVDGRFISANPALVKMCGFSSETELKERVTDIAKQLYVDLKRRSEFVAQVEKYGSISNFESKIYRCDHSVMWISENVRVVRNSEGEVLYYEGTVQDITKRKYIETELRLEQQKSDSLLLNILPAQIAGKLKQNQRAIAKRFQNVTILFADIVDFTSFSARISPTELVHRLNQVFSEFDKLTEQHNLEKIKTIGDSYMVASGLPKAKEDHAEAIAKMAIDMQKVIKKFLNDRGEPFQIRIGINTGPVVAGVIGIKKFVYDLWGDTVNVASRMESSGTPGKIQVTEATYQLLQDKFSLESRGYIPVKGRGEMMTYWLIDQG</sequence>
<evidence type="ECO:0000256" key="8">
    <source>
        <dbReference type="ARBA" id="ARBA00022840"/>
    </source>
</evidence>
<proteinExistence type="inferred from homology"/>
<dbReference type="SUPFAM" id="SSF55785">
    <property type="entry name" value="PYP-like sensor domain (PAS domain)"/>
    <property type="match status" value="7"/>
</dbReference>
<evidence type="ECO:0000256" key="16">
    <source>
        <dbReference type="ARBA" id="ARBA00064436"/>
    </source>
</evidence>
<dbReference type="SUPFAM" id="SSF55073">
    <property type="entry name" value="Nucleotide cyclase"/>
    <property type="match status" value="1"/>
</dbReference>
<comment type="catalytic activity">
    <reaction evidence="1">
        <text>ATP = 3',5'-cyclic AMP + diphosphate</text>
        <dbReference type="Rhea" id="RHEA:15389"/>
        <dbReference type="ChEBI" id="CHEBI:30616"/>
        <dbReference type="ChEBI" id="CHEBI:33019"/>
        <dbReference type="ChEBI" id="CHEBI:58165"/>
        <dbReference type="EC" id="4.6.1.1"/>
    </reaction>
</comment>
<evidence type="ECO:0000259" key="19">
    <source>
        <dbReference type="PROSITE" id="PS50112"/>
    </source>
</evidence>
<evidence type="ECO:0000256" key="12">
    <source>
        <dbReference type="ARBA" id="ARBA00023136"/>
    </source>
</evidence>
<accession>Q112E0</accession>
<evidence type="ECO:0000256" key="7">
    <source>
        <dbReference type="ARBA" id="ARBA00022741"/>
    </source>
</evidence>
<dbReference type="Pfam" id="PF08448">
    <property type="entry name" value="PAS_4"/>
    <property type="match status" value="1"/>
</dbReference>
<dbReference type="GO" id="GO:0005886">
    <property type="term" value="C:plasma membrane"/>
    <property type="evidence" value="ECO:0007669"/>
    <property type="project" value="UniProtKB-ARBA"/>
</dbReference>
<dbReference type="RefSeq" id="WP_011612000.1">
    <property type="nucleotide sequence ID" value="NC_008312.1"/>
</dbReference>
<feature type="domain" description="PAC" evidence="20">
    <location>
        <begin position="625"/>
        <end position="677"/>
    </location>
</feature>
<keyword evidence="12" id="KW-0472">Membrane</keyword>
<evidence type="ECO:0000256" key="3">
    <source>
        <dbReference type="ARBA" id="ARBA00012201"/>
    </source>
</evidence>
<evidence type="ECO:0000256" key="9">
    <source>
        <dbReference type="ARBA" id="ARBA00022842"/>
    </source>
</evidence>
<dbReference type="InterPro" id="IPR029787">
    <property type="entry name" value="Nucleotide_cyclase"/>
</dbReference>
<dbReference type="eggNOG" id="COG2202">
    <property type="taxonomic scope" value="Bacteria"/>
</dbReference>
<dbReference type="PROSITE" id="PS00452">
    <property type="entry name" value="GUANYLATE_CYCLASE_1"/>
    <property type="match status" value="1"/>
</dbReference>
<comment type="subunit">
    <text evidence="16">Homodimer. Can also exist as monomer.</text>
</comment>
<keyword evidence="11" id="KW-0115">cAMP biosynthesis</keyword>
<dbReference type="PANTHER" id="PTHR11920">
    <property type="entry name" value="GUANYLYL CYCLASE"/>
    <property type="match status" value="1"/>
</dbReference>
<keyword evidence="9" id="KW-0460">Magnesium</keyword>
<feature type="coiled-coil region" evidence="18">
    <location>
        <begin position="668"/>
        <end position="727"/>
    </location>
</feature>
<keyword evidence="18" id="KW-0175">Coiled coil</keyword>
<dbReference type="EMBL" id="CP000393">
    <property type="protein sequence ID" value="ABG51634.1"/>
    <property type="molecule type" value="Genomic_DNA"/>
</dbReference>
<dbReference type="Pfam" id="PF13426">
    <property type="entry name" value="PAS_9"/>
    <property type="match status" value="5"/>
</dbReference>
<dbReference type="Pfam" id="PF00211">
    <property type="entry name" value="Guanylate_cyc"/>
    <property type="match status" value="1"/>
</dbReference>
<dbReference type="HOGENOM" id="CLU_270112_0_0_3"/>
<dbReference type="InterPro" id="IPR001054">
    <property type="entry name" value="A/G_cyclase"/>
</dbReference>
<dbReference type="CDD" id="cd07302">
    <property type="entry name" value="CHD"/>
    <property type="match status" value="1"/>
</dbReference>
<keyword evidence="10" id="KW-1133">Transmembrane helix</keyword>
<dbReference type="STRING" id="203124.Tery_2417"/>
<gene>
    <name evidence="22" type="ordered locus">Tery_2417</name>
</gene>
<keyword evidence="8" id="KW-0067">ATP-binding</keyword>
<name>Q112E0_TRIEI</name>
<protein>
    <recommendedName>
        <fullName evidence="4">Adenylate cyclase</fullName>
        <ecNumber evidence="3">4.6.1.1</ecNumber>
    </recommendedName>
    <alternativeName>
        <fullName evidence="14">ATP pyrophosphate-lyase</fullName>
    </alternativeName>
    <alternativeName>
        <fullName evidence="15">Adenylyl cyclase</fullName>
    </alternativeName>
</protein>
<evidence type="ECO:0000256" key="15">
    <source>
        <dbReference type="ARBA" id="ARBA00032637"/>
    </source>
</evidence>
<dbReference type="GO" id="GO:0035556">
    <property type="term" value="P:intracellular signal transduction"/>
    <property type="evidence" value="ECO:0007669"/>
    <property type="project" value="InterPro"/>
</dbReference>
<feature type="coiled-coil region" evidence="18">
    <location>
        <begin position="1"/>
        <end position="60"/>
    </location>
</feature>
<keyword evidence="5" id="KW-0812">Transmembrane</keyword>
<feature type="domain" description="PAS" evidence="19">
    <location>
        <begin position="550"/>
        <end position="591"/>
    </location>
</feature>
<evidence type="ECO:0000256" key="4">
    <source>
        <dbReference type="ARBA" id="ARBA00021420"/>
    </source>
</evidence>
<comment type="subcellular location">
    <subcellularLocation>
        <location evidence="2">Membrane</location>
    </subcellularLocation>
</comment>
<dbReference type="eggNOG" id="COG4191">
    <property type="taxonomic scope" value="Bacteria"/>
</dbReference>
<dbReference type="FunFam" id="3.30.70.1230:FF:000033">
    <property type="entry name" value="Adenylate cyclase"/>
    <property type="match status" value="1"/>
</dbReference>
<evidence type="ECO:0000256" key="1">
    <source>
        <dbReference type="ARBA" id="ARBA00001593"/>
    </source>
</evidence>